<feature type="domain" description="Glycosyl hydrolase family 98 putative carbohydrate-binding module" evidence="2">
    <location>
        <begin position="919"/>
        <end position="1056"/>
    </location>
</feature>
<reference evidence="3 4" key="1">
    <citation type="submission" date="2020-04" db="EMBL/GenBank/DDBJ databases">
        <title>Flammeovirga sp. SR4, a novel species isolated from seawater.</title>
        <authorList>
            <person name="Wang X."/>
        </authorList>
    </citation>
    <scope>NUCLEOTIDE SEQUENCE [LARGE SCALE GENOMIC DNA]</scope>
    <source>
        <strain evidence="3 4">ATCC 23126</strain>
    </source>
</reference>
<dbReference type="Gene3D" id="3.40.50.1820">
    <property type="entry name" value="alpha/beta hydrolase"/>
    <property type="match status" value="1"/>
</dbReference>
<proteinExistence type="predicted"/>
<name>A0A7X9RTF4_9BACT</name>
<dbReference type="RefSeq" id="WP_169656662.1">
    <property type="nucleotide sequence ID" value="NZ_JABANE010000022.1"/>
</dbReference>
<dbReference type="PANTHER" id="PTHR22946:SF0">
    <property type="entry name" value="DIENELACTONE HYDROLASE DOMAIN-CONTAINING PROTEIN"/>
    <property type="match status" value="1"/>
</dbReference>
<dbReference type="InterPro" id="IPR029058">
    <property type="entry name" value="AB_hydrolase_fold"/>
</dbReference>
<evidence type="ECO:0000313" key="3">
    <source>
        <dbReference type="EMBL" id="NME68356.1"/>
    </source>
</evidence>
<dbReference type="SUPFAM" id="SSF49785">
    <property type="entry name" value="Galactose-binding domain-like"/>
    <property type="match status" value="3"/>
</dbReference>
<dbReference type="InterPro" id="IPR008979">
    <property type="entry name" value="Galactose-bd-like_sf"/>
</dbReference>
<accession>A0A7X9RTF4</accession>
<feature type="domain" description="Glycosyl hydrolase family 98 putative carbohydrate-binding module" evidence="2">
    <location>
        <begin position="606"/>
        <end position="738"/>
    </location>
</feature>
<dbReference type="InterPro" id="IPR013222">
    <property type="entry name" value="Glyco_hyd_98_carb-bd"/>
</dbReference>
<dbReference type="GO" id="GO:0008236">
    <property type="term" value="F:serine-type peptidase activity"/>
    <property type="evidence" value="ECO:0007669"/>
    <property type="project" value="InterPro"/>
</dbReference>
<dbReference type="EMBL" id="JABANE010000022">
    <property type="protein sequence ID" value="NME68356.1"/>
    <property type="molecule type" value="Genomic_DNA"/>
</dbReference>
<dbReference type="InterPro" id="IPR001375">
    <property type="entry name" value="Peptidase_S9_cat"/>
</dbReference>
<feature type="domain" description="Glycosyl hydrolase family 98 putative carbohydrate-binding module" evidence="2">
    <location>
        <begin position="1237"/>
        <end position="1375"/>
    </location>
</feature>
<keyword evidence="1" id="KW-0732">Signal</keyword>
<dbReference type="PANTHER" id="PTHR22946">
    <property type="entry name" value="DIENELACTONE HYDROLASE DOMAIN-CONTAINING PROTEIN-RELATED"/>
    <property type="match status" value="1"/>
</dbReference>
<protein>
    <submittedName>
        <fullName evidence="3">Prolyl oligopeptidase family serine peptidase</fullName>
    </submittedName>
</protein>
<dbReference type="SUPFAM" id="SSF53474">
    <property type="entry name" value="alpha/beta-Hydrolases"/>
    <property type="match status" value="1"/>
</dbReference>
<dbReference type="Gene3D" id="2.60.120.1060">
    <property type="entry name" value="NPCBM/NEW2 domain"/>
    <property type="match status" value="3"/>
</dbReference>
<evidence type="ECO:0000313" key="4">
    <source>
        <dbReference type="Proteomes" id="UP000576082"/>
    </source>
</evidence>
<feature type="chain" id="PRO_5030810736" evidence="1">
    <location>
        <begin position="23"/>
        <end position="2152"/>
    </location>
</feature>
<comment type="caution">
    <text evidence="3">The sequence shown here is derived from an EMBL/GenBank/DDBJ whole genome shotgun (WGS) entry which is preliminary data.</text>
</comment>
<dbReference type="Pfam" id="PF08305">
    <property type="entry name" value="NPCBM"/>
    <property type="match status" value="3"/>
</dbReference>
<organism evidence="3 4">
    <name type="scientific">Flammeovirga aprica JL-4</name>
    <dbReference type="NCBI Taxonomy" id="694437"/>
    <lineage>
        <taxon>Bacteria</taxon>
        <taxon>Pseudomonadati</taxon>
        <taxon>Bacteroidota</taxon>
        <taxon>Cytophagia</taxon>
        <taxon>Cytophagales</taxon>
        <taxon>Flammeovirgaceae</taxon>
        <taxon>Flammeovirga</taxon>
    </lineage>
</organism>
<dbReference type="SMART" id="SM00776">
    <property type="entry name" value="NPCBM"/>
    <property type="match status" value="3"/>
</dbReference>
<dbReference type="InterPro" id="IPR050261">
    <property type="entry name" value="FrsA_esterase"/>
</dbReference>
<dbReference type="GO" id="GO:0006508">
    <property type="term" value="P:proteolysis"/>
    <property type="evidence" value="ECO:0007669"/>
    <property type="project" value="InterPro"/>
</dbReference>
<dbReference type="Proteomes" id="UP000576082">
    <property type="component" value="Unassembled WGS sequence"/>
</dbReference>
<sequence length="2152" mass="233076">MNNLKQLLFFLLTFCIGSTVWAQQTPDQLWAGFDPDASLVKDAVTGEIKEDIISEKVENEIYYKESYIHVSLLGHEFRVFTKYAVKDALRNSGTAPALLDVHGWMGQPSVDMDYVNDGWAVLAHDYCGKTGTRANYTEYPEELKYGIIDTNEGGYRIKSKLPNGDLLTDPTQTDDYLWYAIQRVALSHLLNQPAVDPAKVGAKGYSYGGTLMWNLGMDERIKAFVAYFGIGYLEYYRTKSVWLYNNPYVEPDKTAGEELYLESIAPQAHAPYIKAAALWLSGTNDHHGGHERSEKMFDGFQNDVPWDFALQARGHHNTEQLGDDAKIWLENHVLGSAHFWPERPVSKIELDGEGVPEYTITPTNVDKIEAVKIYYSVKNPVSYTRSWRDTEAIRVGDEWVASLPVFDVNDYVFGFANIEYEGNIVISGDFEAAIPIQLGDHAIATDEPSDEVENAWTNSAYIEGVGNLPAIRPIDNSGMVNESFTDPKYQAPADADFHFLFYCTQAQNLKVVVNNEFEYDLAITTSNDWQQTFIEANNVISRNDGTTSLGDWSNATKIQIIPQDGEDMTKVIFSHFSWEAKNIDELLKSYEIQGKRLYLTSANIFESDSYWRIRDDLPVADTYTDGSPAESLTLGGEVYERGLGVHAVSTITYTIKEGYEKFYVIPAASETNNGIIEMKILLDDEEVYASGQIRSSAQSPSRVELDVRNASKLTLFVGDGENGIGGDHANWLDAFFIVNDRVDIETPHITDPQDVSLYTIQVGSKYLEGVAEDVKSYTHKSSSGSEVPTVLAKANNKNATVEVTQANEFGEAAVITVTSEDGSKTETYRVVLSSVSVASLSTLQIDGEEVPGFDPKVTEYTVYLPEETALIPQLSAVLANEQSSVFEITQATAFPGKATVKVVSEDGTNEQMYTVNLFGGRKIYLTAETAFEMDTYASTIKNDTDFNGNAFDFGGDNQFERGIGLHAYSNVTYTIKEGYATFSVVPASTNSGRVTLSIQLDDQEVYNSGEINKNNQSLERVVIDVADANILRLIVVDSDGNLGGDHAAWVDAHFTADAAFETTPPHITIPEDVSLYSVMIDDEYLSGVEVGVTEFTYKKLVGVEVPQVKAKTNNKQATVEVEQAANIYNPALIKVTSSDASSTETYKVFFTNPAFSTLSSLKVDGIEVAGFNPEVTAYTVSVPAGNPALPQVAAHASNADVSLLEITQAQQVPGKAEVKVVSEDGTSETTYTINFVEGTKVFLTAETVLEANTFASRINNGTDFDGGAFVIDDVTYEKGIGVHAPSAITYSIKEGYETFSVLPAASTSNSGRLKMIILLDGEEVYNTGEIKSTTHVPERLQLDVSEHSKLTLIIDESDGSNAGDHANWVDAYFVANTAFETTPLHITKPDDVSLYYLKVGDEYLGKGKVEQKEFTYKVAEGVDFPKVTALANNKDAVLSINPSVEVATPTVITVTSADGNVTETYAINWVNFSTDASLSDLLVDNTSLTDFDPATTEYTVLLPYGSTDIPNLSATTTNELATLEYTQATTMPGVAKVDVLAEDGKTSKTYTVNYNWVAPSTVTTLSTLKVDGEEVSGFSSEETTYTITYPYATTGSPVVTAEATDSNASIEITNASIEGAAKVVVTAQDGTTTSTYTVNYVWEAPSTVATLSTLKVDGEEVSGFSSEETTYTITYPYGTKGLPVVTAEATDSNASIEITDASIEGAATVVVTAQDGTTTSIYTVNYVWGDASTVTTLSTLKVDGVEVSGFSSEETTYTITYPYGTTGSPVVTAEATDSNASIEITNASIEGAAKVVVTAQDGTTTSTYTVNYVWGDASTVATLSTLMVDGEEVSGFSSEETTYTITYPYGTTGSPVVTAEATDSNASIEITNTSIEGATKVVVTAQDGTTTSTYTVNYVWEAPSTVATLSTLKVDGEEVSGFSSEETTYTITYPYGTTGSPVVTAEATDSNASIEITDASIEGAAKVVVTAQDGVTTSTYTVNYVWEAPSTVATLNGISVDDTQLEGFSIDQLIYVITTAEVPVITATLSDENATVEIKQAENFGDVVEIVVTAQDGVTKVTYSITVTKSEPTAVDDFASKVNIYAFNNTLVVKSEEVLKGSTLQLINTNGQLIHKQSLDGLGTEVSNLPHGILIVTLVSDKGVLTKKLFIE</sequence>
<dbReference type="InterPro" id="IPR038637">
    <property type="entry name" value="NPCBM_sf"/>
</dbReference>
<keyword evidence="4" id="KW-1185">Reference proteome</keyword>
<evidence type="ECO:0000259" key="2">
    <source>
        <dbReference type="SMART" id="SM00776"/>
    </source>
</evidence>
<evidence type="ECO:0000256" key="1">
    <source>
        <dbReference type="SAM" id="SignalP"/>
    </source>
</evidence>
<feature type="signal peptide" evidence="1">
    <location>
        <begin position="1"/>
        <end position="22"/>
    </location>
</feature>
<gene>
    <name evidence="3" type="ORF">HHU12_10330</name>
</gene>
<dbReference type="Pfam" id="PF00326">
    <property type="entry name" value="Peptidase_S9"/>
    <property type="match status" value="1"/>
</dbReference>